<accession>A0A4V1J4K3</accession>
<name>A0A4V1J4K3_9FUNG</name>
<keyword evidence="4" id="KW-1185">Reference proteome</keyword>
<evidence type="ECO:0000256" key="2">
    <source>
        <dbReference type="SAM" id="MobiDB-lite"/>
    </source>
</evidence>
<dbReference type="AlphaFoldDB" id="A0A4V1J4K3"/>
<gene>
    <name evidence="3" type="ORF">BJ085DRAFT_28763</name>
</gene>
<dbReference type="OrthoDB" id="408631at2759"/>
<dbReference type="PANTHER" id="PTHR31996">
    <property type="entry name" value="COILED-COIL DOMAIN-CONTAINING PROTEIN 115"/>
    <property type="match status" value="1"/>
</dbReference>
<organism evidence="3 4">
    <name type="scientific">Dimargaris cristalligena</name>
    <dbReference type="NCBI Taxonomy" id="215637"/>
    <lineage>
        <taxon>Eukaryota</taxon>
        <taxon>Fungi</taxon>
        <taxon>Fungi incertae sedis</taxon>
        <taxon>Zoopagomycota</taxon>
        <taxon>Kickxellomycotina</taxon>
        <taxon>Dimargaritomycetes</taxon>
        <taxon>Dimargaritales</taxon>
        <taxon>Dimargaritaceae</taxon>
        <taxon>Dimargaris</taxon>
    </lineage>
</organism>
<dbReference type="GO" id="GO:0051082">
    <property type="term" value="F:unfolded protein binding"/>
    <property type="evidence" value="ECO:0007669"/>
    <property type="project" value="TreeGrafter"/>
</dbReference>
<sequence>MVPMPTDSDELVTRYFSLLEAYEAETLRLGQAIAQGHWALTETKKVLGPGRLSSVYYDQRMKHTKEINIHSQDASSLFELRRHEPDRGLGDDDHQSVDPTTGRSDPSTGPASSDGLRQRPVARSSASADPSVPSDQSPSASDGPTLPSSTSSSAPSTGAQRAPFSSHDPIHWFGVLHPPALKRGQTHFNQSLQFAIRLANLKQEIGQLADAIQRS</sequence>
<feature type="region of interest" description="Disordered" evidence="2">
    <location>
        <begin position="84"/>
        <end position="165"/>
    </location>
</feature>
<evidence type="ECO:0000256" key="1">
    <source>
        <dbReference type="ARBA" id="ARBA00093634"/>
    </source>
</evidence>
<dbReference type="PANTHER" id="PTHR31996:SF2">
    <property type="entry name" value="COILED-COIL DOMAIN-CONTAINING PROTEIN 115"/>
    <property type="match status" value="1"/>
</dbReference>
<protein>
    <recommendedName>
        <fullName evidence="1">Vacuolar ATPase assembly protein VMA22</fullName>
    </recommendedName>
</protein>
<feature type="compositionally biased region" description="Basic and acidic residues" evidence="2">
    <location>
        <begin position="84"/>
        <end position="96"/>
    </location>
</feature>
<reference evidence="4" key="1">
    <citation type="journal article" date="2018" name="Nat. Microbiol.">
        <title>Leveraging single-cell genomics to expand the fungal tree of life.</title>
        <authorList>
            <person name="Ahrendt S.R."/>
            <person name="Quandt C.A."/>
            <person name="Ciobanu D."/>
            <person name="Clum A."/>
            <person name="Salamov A."/>
            <person name="Andreopoulos B."/>
            <person name="Cheng J.F."/>
            <person name="Woyke T."/>
            <person name="Pelin A."/>
            <person name="Henrissat B."/>
            <person name="Reynolds N.K."/>
            <person name="Benny G.L."/>
            <person name="Smith M.E."/>
            <person name="James T.Y."/>
            <person name="Grigoriev I.V."/>
        </authorList>
    </citation>
    <scope>NUCLEOTIDE SEQUENCE [LARGE SCALE GENOMIC DNA]</scope>
    <source>
        <strain evidence="4">RSA 468</strain>
    </source>
</reference>
<dbReference type="Proteomes" id="UP000268162">
    <property type="component" value="Unassembled WGS sequence"/>
</dbReference>
<dbReference type="GO" id="GO:1990871">
    <property type="term" value="C:Vma12-Vma22 assembly complex"/>
    <property type="evidence" value="ECO:0007669"/>
    <property type="project" value="TreeGrafter"/>
</dbReference>
<evidence type="ECO:0000313" key="3">
    <source>
        <dbReference type="EMBL" id="RKP35859.1"/>
    </source>
</evidence>
<proteinExistence type="predicted"/>
<dbReference type="GO" id="GO:0070072">
    <property type="term" value="P:vacuolar proton-transporting V-type ATPase complex assembly"/>
    <property type="evidence" value="ECO:0007669"/>
    <property type="project" value="InterPro"/>
</dbReference>
<feature type="compositionally biased region" description="Polar residues" evidence="2">
    <location>
        <begin position="97"/>
        <end position="111"/>
    </location>
</feature>
<dbReference type="InterPro" id="IPR040357">
    <property type="entry name" value="Vma22/CCDC115"/>
</dbReference>
<dbReference type="EMBL" id="ML002769">
    <property type="protein sequence ID" value="RKP35859.1"/>
    <property type="molecule type" value="Genomic_DNA"/>
</dbReference>
<evidence type="ECO:0000313" key="4">
    <source>
        <dbReference type="Proteomes" id="UP000268162"/>
    </source>
</evidence>
<feature type="compositionally biased region" description="Low complexity" evidence="2">
    <location>
        <begin position="119"/>
        <end position="157"/>
    </location>
</feature>